<dbReference type="PROSITE" id="PS50280">
    <property type="entry name" value="SET"/>
    <property type="match status" value="1"/>
</dbReference>
<organism evidence="2 3">
    <name type="scientific">Petromyces alliaceus</name>
    <name type="common">Aspergillus alliaceus</name>
    <dbReference type="NCBI Taxonomy" id="209559"/>
    <lineage>
        <taxon>Eukaryota</taxon>
        <taxon>Fungi</taxon>
        <taxon>Dikarya</taxon>
        <taxon>Ascomycota</taxon>
        <taxon>Pezizomycotina</taxon>
        <taxon>Eurotiomycetes</taxon>
        <taxon>Eurotiomycetidae</taxon>
        <taxon>Eurotiales</taxon>
        <taxon>Aspergillaceae</taxon>
        <taxon>Aspergillus</taxon>
        <taxon>Aspergillus subgen. Circumdati</taxon>
    </lineage>
</organism>
<dbReference type="PANTHER" id="PTHR13271">
    <property type="entry name" value="UNCHARACTERIZED PUTATIVE METHYLTRANSFERASE"/>
    <property type="match status" value="1"/>
</dbReference>
<evidence type="ECO:0000259" key="1">
    <source>
        <dbReference type="PROSITE" id="PS50280"/>
    </source>
</evidence>
<dbReference type="SUPFAM" id="SSF82199">
    <property type="entry name" value="SET domain"/>
    <property type="match status" value="1"/>
</dbReference>
<dbReference type="Gene3D" id="3.90.1410.10">
    <property type="entry name" value="set domain protein methyltransferase, domain 1"/>
    <property type="match status" value="1"/>
</dbReference>
<comment type="caution">
    <text evidence="2">The sequence shown here is derived from an EMBL/GenBank/DDBJ whole genome shotgun (WGS) entry which is preliminary data.</text>
</comment>
<protein>
    <recommendedName>
        <fullName evidence="1">SET domain-containing protein</fullName>
    </recommendedName>
</protein>
<name>A0A8H6A9F2_PETAA</name>
<sequence length="435" mass="49749">MDESPGDEHLAFTKWAISKGIEINGVAPAHFPGRRLGMIAMKTIEEGEVMLTVPQSVMLSIDSIPSSFVDRFPEGTSIHGILAAYLTHGDAKSLKELDAWRSVWPSWQELEDSTPILWPAHLRRSNSAYEDDDNLSGPSLLPPSVSGLWNSFEKVPVGVDYDTRYQNMLAQEEKRLRRAWEQILTVFPDTEWKTFAYYWLIINSRSFYYISPGKGEPEDWNDAIAMVPYADYFNHEDNAACEVRFDHIDYTFTATRRYEKGEEVYMSYGAHSNDFLFVEYGFFLNTNASDSIYLDDIIFQDLSIPDKKDLVHNDSFGNFEVTTEGVGAGIEIAACLKYMSKRDFRIYIEGRSKRAFDAEKSAEIIRGWIGVYIRECEETVGIIGSMIDQLSGSRKLGRDKKWEKERLEMLRSRWGQIRGICEKAMEAVGRAQEVV</sequence>
<dbReference type="InterPro" id="IPR050600">
    <property type="entry name" value="SETD3_SETD6_MTase"/>
</dbReference>
<dbReference type="PANTHER" id="PTHR13271:SF137">
    <property type="entry name" value="SET DOMAIN-CONTAINING PROTEIN"/>
    <property type="match status" value="1"/>
</dbReference>
<gene>
    <name evidence="2" type="ORF">ETB97_011340</name>
</gene>
<proteinExistence type="predicted"/>
<dbReference type="GO" id="GO:0016279">
    <property type="term" value="F:protein-lysine N-methyltransferase activity"/>
    <property type="evidence" value="ECO:0007669"/>
    <property type="project" value="TreeGrafter"/>
</dbReference>
<dbReference type="InterPro" id="IPR046341">
    <property type="entry name" value="SET_dom_sf"/>
</dbReference>
<feature type="domain" description="SET" evidence="1">
    <location>
        <begin position="19"/>
        <end position="269"/>
    </location>
</feature>
<dbReference type="AlphaFoldDB" id="A0A8H6A9F2"/>
<evidence type="ECO:0000313" key="3">
    <source>
        <dbReference type="Proteomes" id="UP000541154"/>
    </source>
</evidence>
<dbReference type="SMART" id="SM00317">
    <property type="entry name" value="SET"/>
    <property type="match status" value="1"/>
</dbReference>
<keyword evidence="3" id="KW-1185">Reference proteome</keyword>
<dbReference type="EMBL" id="SPNV01000069">
    <property type="protein sequence ID" value="KAF5862609.1"/>
    <property type="molecule type" value="Genomic_DNA"/>
</dbReference>
<reference evidence="2 3" key="1">
    <citation type="submission" date="2019-04" db="EMBL/GenBank/DDBJ databases">
        <title>Aspergillus burnettii sp. nov., novel species from soil in southeast Queensland.</title>
        <authorList>
            <person name="Gilchrist C.L.M."/>
            <person name="Pitt J.I."/>
            <person name="Lange L."/>
            <person name="Lacey H.J."/>
            <person name="Vuong D."/>
            <person name="Midgley D.J."/>
            <person name="Greenfield P."/>
            <person name="Bradbury M."/>
            <person name="Lacey E."/>
            <person name="Busk P.K."/>
            <person name="Pilgaard B."/>
            <person name="Chooi Y.H."/>
            <person name="Piggott A.M."/>
        </authorList>
    </citation>
    <scope>NUCLEOTIDE SEQUENCE [LARGE SCALE GENOMIC DNA]</scope>
    <source>
        <strain evidence="2 3">FRR 5400</strain>
    </source>
</reference>
<dbReference type="InterPro" id="IPR001214">
    <property type="entry name" value="SET_dom"/>
</dbReference>
<accession>A0A8H6A9F2</accession>
<dbReference type="Pfam" id="PF00856">
    <property type="entry name" value="SET"/>
    <property type="match status" value="1"/>
</dbReference>
<dbReference type="Proteomes" id="UP000541154">
    <property type="component" value="Unassembled WGS sequence"/>
</dbReference>
<evidence type="ECO:0000313" key="2">
    <source>
        <dbReference type="EMBL" id="KAF5862609.1"/>
    </source>
</evidence>